<evidence type="ECO:0000256" key="1">
    <source>
        <dbReference type="SAM" id="MobiDB-lite"/>
    </source>
</evidence>
<reference evidence="2 3" key="2">
    <citation type="submission" date="2019-02" db="EMBL/GenBank/DDBJ databases">
        <title>'Lichenibacterium ramalinii' gen. nov. sp. nov., 'Lichenibacterium minor' gen. nov. sp. nov.</title>
        <authorList>
            <person name="Pankratov T."/>
        </authorList>
    </citation>
    <scope>NUCLEOTIDE SEQUENCE [LARGE SCALE GENOMIC DNA]</scope>
    <source>
        <strain evidence="2 3">RmlP001</strain>
    </source>
</reference>
<dbReference type="Proteomes" id="UP000289411">
    <property type="component" value="Unassembled WGS sequence"/>
</dbReference>
<evidence type="ECO:0000313" key="2">
    <source>
        <dbReference type="EMBL" id="RYB07626.1"/>
    </source>
</evidence>
<protein>
    <submittedName>
        <fullName evidence="2">Uncharacterized protein</fullName>
    </submittedName>
</protein>
<comment type="caution">
    <text evidence="2">The sequence shown here is derived from an EMBL/GenBank/DDBJ whole genome shotgun (WGS) entry which is preliminary data.</text>
</comment>
<feature type="region of interest" description="Disordered" evidence="1">
    <location>
        <begin position="36"/>
        <end position="61"/>
    </location>
</feature>
<reference evidence="2 3" key="1">
    <citation type="submission" date="2018-09" db="EMBL/GenBank/DDBJ databases">
        <authorList>
            <person name="Grouzdev D.S."/>
            <person name="Krutkina M.S."/>
        </authorList>
    </citation>
    <scope>NUCLEOTIDE SEQUENCE [LARGE SCALE GENOMIC DNA]</scope>
    <source>
        <strain evidence="2 3">RmlP001</strain>
    </source>
</reference>
<organism evidence="2 3">
    <name type="scientific">Lichenibacterium ramalinae</name>
    <dbReference type="NCBI Taxonomy" id="2316527"/>
    <lineage>
        <taxon>Bacteria</taxon>
        <taxon>Pseudomonadati</taxon>
        <taxon>Pseudomonadota</taxon>
        <taxon>Alphaproteobacteria</taxon>
        <taxon>Hyphomicrobiales</taxon>
        <taxon>Lichenihabitantaceae</taxon>
        <taxon>Lichenibacterium</taxon>
    </lineage>
</organism>
<dbReference type="EMBL" id="QYBC01000001">
    <property type="protein sequence ID" value="RYB07626.1"/>
    <property type="molecule type" value="Genomic_DNA"/>
</dbReference>
<keyword evidence="3" id="KW-1185">Reference proteome</keyword>
<proteinExistence type="predicted"/>
<dbReference type="AlphaFoldDB" id="A0A4Q2RI02"/>
<accession>A0A4Q2RI02</accession>
<sequence length="85" mass="9135">MLNFAASPWLAPAMEDVMTVDMLAATFFWPEGTLLGAQHPENATDGAAPQTAFPDDDAPERDGFWAGVMRHLWRPAPAPSAAGPR</sequence>
<gene>
    <name evidence="2" type="ORF">D3272_00380</name>
</gene>
<name>A0A4Q2RI02_9HYPH</name>
<evidence type="ECO:0000313" key="3">
    <source>
        <dbReference type="Proteomes" id="UP000289411"/>
    </source>
</evidence>